<dbReference type="PANTHER" id="PTHR11257">
    <property type="entry name" value="CHEMOSENSORY PROTEIN-RELATED"/>
    <property type="match status" value="1"/>
</dbReference>
<dbReference type="Pfam" id="PF03392">
    <property type="entry name" value="OS-D"/>
    <property type="match status" value="1"/>
</dbReference>
<keyword evidence="2" id="KW-0808">Transferase</keyword>
<accession>R4WRA4</accession>
<keyword evidence="2" id="KW-0418">Kinase</keyword>
<dbReference type="AlphaFoldDB" id="R4WRA4"/>
<sequence>MKVVLALLVLAAVAYAKPADTYTTKYDNVNLEEILSNDRLYKKYFDCLAGKGKCTPDGKQLKDVLPEALATQCKKCTERQRKGSERVLKFVIEKKPQDWAVLEKIYDPQGTYRQKYKQEAEKRGIKI</sequence>
<dbReference type="GO" id="GO:0016301">
    <property type="term" value="F:kinase activity"/>
    <property type="evidence" value="ECO:0007669"/>
    <property type="project" value="UniProtKB-KW"/>
</dbReference>
<dbReference type="SUPFAM" id="SSF100910">
    <property type="entry name" value="Chemosensory protein Csp2"/>
    <property type="match status" value="1"/>
</dbReference>
<dbReference type="PANTHER" id="PTHR11257:SF12">
    <property type="entry name" value="EJACULATORY BULB-SPECIFIC PROTEIN 3-RELATED"/>
    <property type="match status" value="1"/>
</dbReference>
<keyword evidence="1" id="KW-0732">Signal</keyword>
<dbReference type="InterPro" id="IPR005055">
    <property type="entry name" value="A10/PebIII"/>
</dbReference>
<dbReference type="Gene3D" id="1.10.2080.10">
    <property type="entry name" value="Insect odorant-binding protein A10/Ejaculatory bulb-specific protein 3"/>
    <property type="match status" value="1"/>
</dbReference>
<proteinExistence type="evidence at transcript level"/>
<dbReference type="EMBL" id="AK418236">
    <property type="protein sequence ID" value="BAN21451.1"/>
    <property type="molecule type" value="mRNA"/>
</dbReference>
<evidence type="ECO:0000313" key="2">
    <source>
        <dbReference type="EMBL" id="BAN21451.1"/>
    </source>
</evidence>
<feature type="signal peptide" evidence="1">
    <location>
        <begin position="1"/>
        <end position="16"/>
    </location>
</feature>
<protein>
    <submittedName>
        <fullName evidence="2">Protein serine/threonine kinase, putative</fullName>
    </submittedName>
</protein>
<evidence type="ECO:0000256" key="1">
    <source>
        <dbReference type="SAM" id="SignalP"/>
    </source>
</evidence>
<feature type="chain" id="PRO_5004372707" evidence="1">
    <location>
        <begin position="17"/>
        <end position="127"/>
    </location>
</feature>
<dbReference type="InterPro" id="IPR036682">
    <property type="entry name" value="OS_D_A10/PebIII_sf"/>
</dbReference>
<name>R4WRA4_RIPPE</name>
<organism evidence="2">
    <name type="scientific">Riptortus pedestris</name>
    <name type="common">Bean bug</name>
    <dbReference type="NCBI Taxonomy" id="329032"/>
    <lineage>
        <taxon>Eukaryota</taxon>
        <taxon>Metazoa</taxon>
        <taxon>Ecdysozoa</taxon>
        <taxon>Arthropoda</taxon>
        <taxon>Hexapoda</taxon>
        <taxon>Insecta</taxon>
        <taxon>Pterygota</taxon>
        <taxon>Neoptera</taxon>
        <taxon>Paraneoptera</taxon>
        <taxon>Hemiptera</taxon>
        <taxon>Heteroptera</taxon>
        <taxon>Panheteroptera</taxon>
        <taxon>Pentatomomorpha</taxon>
        <taxon>Coreoidea</taxon>
        <taxon>Alydidae</taxon>
        <taxon>Riptortus</taxon>
    </lineage>
</organism>
<reference evidence="2" key="1">
    <citation type="journal article" date="2013" name="PLoS ONE">
        <title>Gene expression in gut symbiotic organ of stinkbug affected by extracellular bacterial symbiont.</title>
        <authorList>
            <person name="Futahashi R."/>
            <person name="Tanaka K."/>
            <person name="Tanahashi M."/>
            <person name="Nikoh N."/>
            <person name="Kikuchi Y."/>
            <person name="Lee B.L."/>
            <person name="Fukatsu T."/>
        </authorList>
    </citation>
    <scope>NUCLEOTIDE SEQUENCE</scope>
    <source>
        <tissue evidence="2">Midgut</tissue>
    </source>
</reference>